<evidence type="ECO:0000313" key="2">
    <source>
        <dbReference type="EMBL" id="KAJ8936932.1"/>
    </source>
</evidence>
<evidence type="ECO:0000313" key="3">
    <source>
        <dbReference type="Proteomes" id="UP001162162"/>
    </source>
</evidence>
<name>A0AAV8XD21_9CUCU</name>
<feature type="non-terminal residue" evidence="2">
    <location>
        <position position="215"/>
    </location>
</feature>
<sequence>MESLFVEYLQHIISFVKPTKDELVLIILDIHESHISLRAYKLFREHSLYVLSLPPHVSHKVQPLDLTFFSSLKITYNRERDLYMVNNPGKRITQNEVGELFTNAYNKIANISEAASVDLVWLEFILLIQTSLKECFENMSLVESNVSTTQESSTTSVRETAAEQSLSELIDSQGQHATPDPESQTDMDVTINKAPPSTPVLLVEITNKVGVYENR</sequence>
<keyword evidence="3" id="KW-1185">Reference proteome</keyword>
<dbReference type="GO" id="GO:0003676">
    <property type="term" value="F:nucleic acid binding"/>
    <property type="evidence" value="ECO:0007669"/>
    <property type="project" value="InterPro"/>
</dbReference>
<dbReference type="AlphaFoldDB" id="A0AAV8XD21"/>
<evidence type="ECO:0000259" key="1">
    <source>
        <dbReference type="Pfam" id="PF03184"/>
    </source>
</evidence>
<proteinExistence type="predicted"/>
<protein>
    <recommendedName>
        <fullName evidence="1">DDE-1 domain-containing protein</fullName>
    </recommendedName>
</protein>
<dbReference type="EMBL" id="JAPWTK010000700">
    <property type="protein sequence ID" value="KAJ8936932.1"/>
    <property type="molecule type" value="Genomic_DNA"/>
</dbReference>
<organism evidence="2 3">
    <name type="scientific">Aromia moschata</name>
    <dbReference type="NCBI Taxonomy" id="1265417"/>
    <lineage>
        <taxon>Eukaryota</taxon>
        <taxon>Metazoa</taxon>
        <taxon>Ecdysozoa</taxon>
        <taxon>Arthropoda</taxon>
        <taxon>Hexapoda</taxon>
        <taxon>Insecta</taxon>
        <taxon>Pterygota</taxon>
        <taxon>Neoptera</taxon>
        <taxon>Endopterygota</taxon>
        <taxon>Coleoptera</taxon>
        <taxon>Polyphaga</taxon>
        <taxon>Cucujiformia</taxon>
        <taxon>Chrysomeloidea</taxon>
        <taxon>Cerambycidae</taxon>
        <taxon>Cerambycinae</taxon>
        <taxon>Callichromatini</taxon>
        <taxon>Aromia</taxon>
    </lineage>
</organism>
<accession>A0AAV8XD21</accession>
<feature type="domain" description="DDE-1" evidence="1">
    <location>
        <begin position="2"/>
        <end position="89"/>
    </location>
</feature>
<comment type="caution">
    <text evidence="2">The sequence shown here is derived from an EMBL/GenBank/DDBJ whole genome shotgun (WGS) entry which is preliminary data.</text>
</comment>
<dbReference type="Pfam" id="PF03184">
    <property type="entry name" value="DDE_1"/>
    <property type="match status" value="1"/>
</dbReference>
<gene>
    <name evidence="2" type="ORF">NQ318_007056</name>
</gene>
<dbReference type="InterPro" id="IPR004875">
    <property type="entry name" value="DDE_SF_endonuclease_dom"/>
</dbReference>
<dbReference type="Proteomes" id="UP001162162">
    <property type="component" value="Unassembled WGS sequence"/>
</dbReference>
<reference evidence="2" key="1">
    <citation type="journal article" date="2023" name="Insect Mol. Biol.">
        <title>Genome sequencing provides insights into the evolution of gene families encoding plant cell wall-degrading enzymes in longhorned beetles.</title>
        <authorList>
            <person name="Shin N.R."/>
            <person name="Okamura Y."/>
            <person name="Kirsch R."/>
            <person name="Pauchet Y."/>
        </authorList>
    </citation>
    <scope>NUCLEOTIDE SEQUENCE</scope>
    <source>
        <strain evidence="2">AMC_N1</strain>
    </source>
</reference>